<dbReference type="RefSeq" id="WP_154530610.1">
    <property type="nucleotide sequence ID" value="NZ_JAQXTV010000134.1"/>
</dbReference>
<keyword evidence="4" id="KW-1185">Reference proteome</keyword>
<accession>A0A7X2MX62</accession>
<comment type="similarity">
    <text evidence="1">Belongs to the YciI family.</text>
</comment>
<dbReference type="Pfam" id="PF03795">
    <property type="entry name" value="YCII"/>
    <property type="match status" value="1"/>
</dbReference>
<dbReference type="SUPFAM" id="SSF54909">
    <property type="entry name" value="Dimeric alpha+beta barrel"/>
    <property type="match status" value="1"/>
</dbReference>
<dbReference type="EMBL" id="VULX01000004">
    <property type="protein sequence ID" value="MSR90727.1"/>
    <property type="molecule type" value="Genomic_DNA"/>
</dbReference>
<evidence type="ECO:0000259" key="2">
    <source>
        <dbReference type="Pfam" id="PF03795"/>
    </source>
</evidence>
<proteinExistence type="inferred from homology"/>
<reference evidence="3 4" key="1">
    <citation type="submission" date="2019-08" db="EMBL/GenBank/DDBJ databases">
        <title>In-depth cultivation of the pig gut microbiome towards novel bacterial diversity and tailored functional studies.</title>
        <authorList>
            <person name="Wylensek D."/>
            <person name="Hitch T.C.A."/>
            <person name="Clavel T."/>
        </authorList>
    </citation>
    <scope>NUCLEOTIDE SEQUENCE [LARGE SCALE GENOMIC DNA]</scope>
    <source>
        <strain evidence="3 4">WCA-383-APC-5B</strain>
    </source>
</reference>
<dbReference type="InterPro" id="IPR011008">
    <property type="entry name" value="Dimeric_a/b-barrel"/>
</dbReference>
<dbReference type="AlphaFoldDB" id="A0A7X2MX62"/>
<evidence type="ECO:0000313" key="4">
    <source>
        <dbReference type="Proteomes" id="UP000460287"/>
    </source>
</evidence>
<sequence>MTKSAGIFVKINYKMDMESRNRIKEKKMNYKNNNSSKYLLCGGTYNKNGGTFIFQADSLEEAQLIVSDNPFVDTSSYSFEILSKNNIKLCC</sequence>
<comment type="caution">
    <text evidence="3">The sequence shown here is derived from an EMBL/GenBank/DDBJ whole genome shotgun (WGS) entry which is preliminary data.</text>
</comment>
<protein>
    <recommendedName>
        <fullName evidence="2">YCII-related domain-containing protein</fullName>
    </recommendedName>
</protein>
<dbReference type="Proteomes" id="UP000460287">
    <property type="component" value="Unassembled WGS sequence"/>
</dbReference>
<gene>
    <name evidence="3" type="ORF">FYJ33_04655</name>
</gene>
<organism evidence="3 4">
    <name type="scientific">Inconstantimicrobium porci</name>
    <dbReference type="NCBI Taxonomy" id="2652291"/>
    <lineage>
        <taxon>Bacteria</taxon>
        <taxon>Bacillati</taxon>
        <taxon>Bacillota</taxon>
        <taxon>Clostridia</taxon>
        <taxon>Eubacteriales</taxon>
        <taxon>Clostridiaceae</taxon>
        <taxon>Inconstantimicrobium</taxon>
    </lineage>
</organism>
<evidence type="ECO:0000256" key="1">
    <source>
        <dbReference type="ARBA" id="ARBA00007689"/>
    </source>
</evidence>
<name>A0A7X2MX62_9CLOT</name>
<feature type="domain" description="YCII-related" evidence="2">
    <location>
        <begin position="15"/>
        <end position="77"/>
    </location>
</feature>
<evidence type="ECO:0000313" key="3">
    <source>
        <dbReference type="EMBL" id="MSR90727.1"/>
    </source>
</evidence>
<dbReference type="InterPro" id="IPR005545">
    <property type="entry name" value="YCII"/>
</dbReference>